<dbReference type="InterPro" id="IPR003591">
    <property type="entry name" value="Leu-rich_rpt_typical-subtyp"/>
</dbReference>
<dbReference type="GeneID" id="104715825"/>
<name>A0ABM1QE93_CAMSA</name>
<evidence type="ECO:0000313" key="5">
    <source>
        <dbReference type="RefSeq" id="XP_019085081.1"/>
    </source>
</evidence>
<dbReference type="SUPFAM" id="SSF52047">
    <property type="entry name" value="RNI-like"/>
    <property type="match status" value="1"/>
</dbReference>
<feature type="domain" description="Disease resistance R13L4/SHOC-2-like LRR" evidence="3">
    <location>
        <begin position="140"/>
        <end position="263"/>
    </location>
</feature>
<dbReference type="RefSeq" id="XP_019085081.1">
    <property type="nucleotide sequence ID" value="XM_019229536.1"/>
</dbReference>
<keyword evidence="1" id="KW-0433">Leucine-rich repeat</keyword>
<evidence type="ECO:0000256" key="2">
    <source>
        <dbReference type="ARBA" id="ARBA00022737"/>
    </source>
</evidence>
<organism evidence="4 5">
    <name type="scientific">Camelina sativa</name>
    <name type="common">False flax</name>
    <name type="synonym">Myagrum sativum</name>
    <dbReference type="NCBI Taxonomy" id="90675"/>
    <lineage>
        <taxon>Eukaryota</taxon>
        <taxon>Viridiplantae</taxon>
        <taxon>Streptophyta</taxon>
        <taxon>Embryophyta</taxon>
        <taxon>Tracheophyta</taxon>
        <taxon>Spermatophyta</taxon>
        <taxon>Magnoliopsida</taxon>
        <taxon>eudicotyledons</taxon>
        <taxon>Gunneridae</taxon>
        <taxon>Pentapetalae</taxon>
        <taxon>rosids</taxon>
        <taxon>malvids</taxon>
        <taxon>Brassicales</taxon>
        <taxon>Brassicaceae</taxon>
        <taxon>Camelineae</taxon>
        <taxon>Camelina</taxon>
    </lineage>
</organism>
<protein>
    <submittedName>
        <fullName evidence="5">Disease resistance protein RML1A-like</fullName>
    </submittedName>
</protein>
<proteinExistence type="predicted"/>
<evidence type="ECO:0000313" key="4">
    <source>
        <dbReference type="Proteomes" id="UP000694864"/>
    </source>
</evidence>
<dbReference type="Pfam" id="PF23598">
    <property type="entry name" value="LRR_14"/>
    <property type="match status" value="1"/>
</dbReference>
<evidence type="ECO:0000256" key="1">
    <source>
        <dbReference type="ARBA" id="ARBA00022614"/>
    </source>
</evidence>
<keyword evidence="4" id="KW-1185">Reference proteome</keyword>
<dbReference type="InterPro" id="IPR032675">
    <property type="entry name" value="LRR_dom_sf"/>
</dbReference>
<keyword evidence="2" id="KW-0677">Repeat</keyword>
<gene>
    <name evidence="5" type="primary">LOC104715825</name>
</gene>
<dbReference type="Gene3D" id="3.80.10.10">
    <property type="entry name" value="Ribonuclease Inhibitor"/>
    <property type="match status" value="3"/>
</dbReference>
<evidence type="ECO:0000259" key="3">
    <source>
        <dbReference type="Pfam" id="PF23598"/>
    </source>
</evidence>
<accession>A0ABM1QE93</accession>
<dbReference type="SMART" id="SM00369">
    <property type="entry name" value="LRR_TYP"/>
    <property type="match status" value="3"/>
</dbReference>
<dbReference type="PANTHER" id="PTHR47186">
    <property type="entry name" value="LEUCINE-RICH REPEAT-CONTAINING PROTEIN 57"/>
    <property type="match status" value="1"/>
</dbReference>
<sequence>MLKRLDMTCSRNLRELLGLSGAKKLEELLMEGTTRVKQLPMSIESLSSLQTLNLSHCGLVHLPIRISETNITLKNENRERRQIILEFPRDKKGIRFLANLSIEGRLHIPLSHLTGKAEHFSCITKQKTPDEAMGMLFEAVQQSESFSEFGTLHIKRIKYIEEDAPFACNSFSGFPFLAELKLINLNIKKIPDNIDQLQSLEKLDLSGNDFASLPTTMENLSKLRTVILCNCTKLEALPELIHLQTLKLSRCSNLRSLVELSTLNPTKVRYGMLELGLDNCKSVQSLSEQLSHFPSLIHLDLSRHDFEALPESIINLLSLGTLCINNCKELKSVEELPQNLKHLYTHGCNSLEYLCLFYNNSIEHLDLSNCCSLQEGESTTLARILDDGYSNAVITSRFACLPGAEVPSYLDNQTLGTSTRISLIEGRLTSKILGIVACVMVAC</sequence>
<dbReference type="InterPro" id="IPR055414">
    <property type="entry name" value="LRR_R13L4/SHOC2-like"/>
</dbReference>
<dbReference type="SUPFAM" id="SSF52058">
    <property type="entry name" value="L domain-like"/>
    <property type="match status" value="1"/>
</dbReference>
<dbReference type="PANTHER" id="PTHR47186:SF3">
    <property type="entry name" value="OS09G0267800 PROTEIN"/>
    <property type="match status" value="1"/>
</dbReference>
<dbReference type="Proteomes" id="UP000694864">
    <property type="component" value="Chromosome 9"/>
</dbReference>
<reference evidence="5" key="2">
    <citation type="submission" date="2025-08" db="UniProtKB">
        <authorList>
            <consortium name="RefSeq"/>
        </authorList>
    </citation>
    <scope>IDENTIFICATION</scope>
    <source>
        <tissue evidence="5">Leaf</tissue>
    </source>
</reference>
<reference evidence="4" key="1">
    <citation type="journal article" date="2014" name="Nat. Commun.">
        <title>The emerging biofuel crop Camelina sativa retains a highly undifferentiated hexaploid genome structure.</title>
        <authorList>
            <person name="Kagale S."/>
            <person name="Koh C."/>
            <person name="Nixon J."/>
            <person name="Bollina V."/>
            <person name="Clarke W.E."/>
            <person name="Tuteja R."/>
            <person name="Spillane C."/>
            <person name="Robinson S.J."/>
            <person name="Links M.G."/>
            <person name="Clarke C."/>
            <person name="Higgins E.E."/>
            <person name="Huebert T."/>
            <person name="Sharpe A.G."/>
            <person name="Parkin I.A."/>
        </authorList>
    </citation>
    <scope>NUCLEOTIDE SEQUENCE [LARGE SCALE GENOMIC DNA]</scope>
    <source>
        <strain evidence="4">cv. DH55</strain>
    </source>
</reference>